<comment type="caution">
    <text evidence="3">The sequence shown here is derived from an EMBL/GenBank/DDBJ whole genome shotgun (WGS) entry which is preliminary data.</text>
</comment>
<dbReference type="Pfam" id="PF13340">
    <property type="entry name" value="DUF4096"/>
    <property type="match status" value="1"/>
</dbReference>
<protein>
    <recommendedName>
        <fullName evidence="2">Insertion element IS402-like domain-containing protein</fullName>
    </recommendedName>
</protein>
<gene>
    <name evidence="3" type="ORF">GCM10010430_68060</name>
</gene>
<proteinExistence type="predicted"/>
<organism evidence="3 4">
    <name type="scientific">Kitasatospora cystarginea</name>
    <dbReference type="NCBI Taxonomy" id="58350"/>
    <lineage>
        <taxon>Bacteria</taxon>
        <taxon>Bacillati</taxon>
        <taxon>Actinomycetota</taxon>
        <taxon>Actinomycetes</taxon>
        <taxon>Kitasatosporales</taxon>
        <taxon>Streptomycetaceae</taxon>
        <taxon>Kitasatospora</taxon>
    </lineage>
</organism>
<name>A0ABP5RRK0_9ACTN</name>
<feature type="domain" description="Insertion element IS402-like" evidence="2">
    <location>
        <begin position="1"/>
        <end position="48"/>
    </location>
</feature>
<evidence type="ECO:0000259" key="2">
    <source>
        <dbReference type="Pfam" id="PF13340"/>
    </source>
</evidence>
<dbReference type="InterPro" id="IPR025161">
    <property type="entry name" value="IS402-like_dom"/>
</dbReference>
<dbReference type="Proteomes" id="UP001500305">
    <property type="component" value="Unassembled WGS sequence"/>
</dbReference>
<dbReference type="PANTHER" id="PTHR30007">
    <property type="entry name" value="PHP DOMAIN PROTEIN"/>
    <property type="match status" value="1"/>
</dbReference>
<dbReference type="PANTHER" id="PTHR30007:SF0">
    <property type="entry name" value="TRANSPOSASE"/>
    <property type="match status" value="1"/>
</dbReference>
<dbReference type="RefSeq" id="WP_425557835.1">
    <property type="nucleotide sequence ID" value="NZ_BAAATR010000045.1"/>
</dbReference>
<evidence type="ECO:0000313" key="3">
    <source>
        <dbReference type="EMBL" id="GAA2272481.1"/>
    </source>
</evidence>
<sequence length="103" mass="11522">MREIVNAIRYQGRTGCQWDYLPHDLPPRRAVYCYSAKWCDDGVDQTIHDLLRPGAHTGGPVPCGGEPPTRHSTSLSTASSRSAAVDSHHPGFRRRLEALRDIR</sequence>
<reference evidence="4" key="1">
    <citation type="journal article" date="2019" name="Int. J. Syst. Evol. Microbiol.">
        <title>The Global Catalogue of Microorganisms (GCM) 10K type strain sequencing project: providing services to taxonomists for standard genome sequencing and annotation.</title>
        <authorList>
            <consortium name="The Broad Institute Genomics Platform"/>
            <consortium name="The Broad Institute Genome Sequencing Center for Infectious Disease"/>
            <person name="Wu L."/>
            <person name="Ma J."/>
        </authorList>
    </citation>
    <scope>NUCLEOTIDE SEQUENCE [LARGE SCALE GENOMIC DNA]</scope>
    <source>
        <strain evidence="4">JCM 7356</strain>
    </source>
</reference>
<feature type="region of interest" description="Disordered" evidence="1">
    <location>
        <begin position="51"/>
        <end position="90"/>
    </location>
</feature>
<dbReference type="EMBL" id="BAAATR010000045">
    <property type="protein sequence ID" value="GAA2272481.1"/>
    <property type="molecule type" value="Genomic_DNA"/>
</dbReference>
<feature type="compositionally biased region" description="Low complexity" evidence="1">
    <location>
        <begin position="70"/>
        <end position="84"/>
    </location>
</feature>
<evidence type="ECO:0000256" key="1">
    <source>
        <dbReference type="SAM" id="MobiDB-lite"/>
    </source>
</evidence>
<accession>A0ABP5RRK0</accession>
<keyword evidence="4" id="KW-1185">Reference proteome</keyword>
<evidence type="ECO:0000313" key="4">
    <source>
        <dbReference type="Proteomes" id="UP001500305"/>
    </source>
</evidence>